<proteinExistence type="predicted"/>
<dbReference type="AlphaFoldDB" id="A0AAD6Q6R1"/>
<organism evidence="1 2">
    <name type="scientific">Populus alba x Populus x berolinensis</name>
    <dbReference type="NCBI Taxonomy" id="444605"/>
    <lineage>
        <taxon>Eukaryota</taxon>
        <taxon>Viridiplantae</taxon>
        <taxon>Streptophyta</taxon>
        <taxon>Embryophyta</taxon>
        <taxon>Tracheophyta</taxon>
        <taxon>Spermatophyta</taxon>
        <taxon>Magnoliopsida</taxon>
        <taxon>eudicotyledons</taxon>
        <taxon>Gunneridae</taxon>
        <taxon>Pentapetalae</taxon>
        <taxon>rosids</taxon>
        <taxon>fabids</taxon>
        <taxon>Malpighiales</taxon>
        <taxon>Salicaceae</taxon>
        <taxon>Saliceae</taxon>
        <taxon>Populus</taxon>
    </lineage>
</organism>
<evidence type="ECO:0000313" key="2">
    <source>
        <dbReference type="Proteomes" id="UP001164929"/>
    </source>
</evidence>
<dbReference type="EMBL" id="JAQIZT010000010">
    <property type="protein sequence ID" value="KAJ6980962.1"/>
    <property type="molecule type" value="Genomic_DNA"/>
</dbReference>
<protein>
    <submittedName>
        <fullName evidence="1">Uncharacterized protein</fullName>
    </submittedName>
</protein>
<comment type="caution">
    <text evidence="1">The sequence shown here is derived from an EMBL/GenBank/DDBJ whole genome shotgun (WGS) entry which is preliminary data.</text>
</comment>
<dbReference type="Proteomes" id="UP001164929">
    <property type="component" value="Chromosome 10"/>
</dbReference>
<gene>
    <name evidence="1" type="ORF">NC653_024368</name>
</gene>
<name>A0AAD6Q6R1_9ROSI</name>
<accession>A0AAD6Q6R1</accession>
<evidence type="ECO:0000313" key="1">
    <source>
        <dbReference type="EMBL" id="KAJ6980962.1"/>
    </source>
</evidence>
<keyword evidence="2" id="KW-1185">Reference proteome</keyword>
<sequence>MYQRNQIESNRLEAETDDQTQFGGMALAKIEDKIEGSSLNVPEESNRLEVEKNDHTQFGGIVLAKMSEKIGGSSQNV</sequence>
<reference evidence="1" key="1">
    <citation type="journal article" date="2023" name="Mol. Ecol. Resour.">
        <title>Chromosome-level genome assembly of a triploid poplar Populus alba 'Berolinensis'.</title>
        <authorList>
            <person name="Chen S."/>
            <person name="Yu Y."/>
            <person name="Wang X."/>
            <person name="Wang S."/>
            <person name="Zhang T."/>
            <person name="Zhou Y."/>
            <person name="He R."/>
            <person name="Meng N."/>
            <person name="Wang Y."/>
            <person name="Liu W."/>
            <person name="Liu Z."/>
            <person name="Liu J."/>
            <person name="Guo Q."/>
            <person name="Huang H."/>
            <person name="Sederoff R.R."/>
            <person name="Wang G."/>
            <person name="Qu G."/>
            <person name="Chen S."/>
        </authorList>
    </citation>
    <scope>NUCLEOTIDE SEQUENCE</scope>
    <source>
        <strain evidence="1">SC-2020</strain>
    </source>
</reference>